<dbReference type="Proteomes" id="UP000069443">
    <property type="component" value="Unassembled WGS sequence"/>
</dbReference>
<proteinExistence type="predicted"/>
<reference evidence="3" key="2">
    <citation type="submission" date="2016-02" db="EMBL/GenBank/DDBJ databases">
        <title>Draft genome sequence of five rapidly growing Mycobacterium species.</title>
        <authorList>
            <person name="Katahira K."/>
            <person name="Gotou Y."/>
            <person name="Iida K."/>
            <person name="Ogura Y."/>
            <person name="Hayashi T."/>
        </authorList>
    </citation>
    <scope>NUCLEOTIDE SEQUENCE [LARGE SCALE GENOMIC DNA]</scope>
    <source>
        <strain evidence="3">JCM15298</strain>
    </source>
</reference>
<reference evidence="3" key="1">
    <citation type="journal article" date="2016" name="Genome Announc.">
        <title>Draft Genome Sequences of Five Rapidly Growing Mycobacterium Species, M. thermoresistibile, M. fortuitum subsp. acetamidolyticum, M. canariasense, M. brisbanense, and M. novocastrense.</title>
        <authorList>
            <person name="Katahira K."/>
            <person name="Ogura Y."/>
            <person name="Gotoh Y."/>
            <person name="Hayashi T."/>
        </authorList>
    </citation>
    <scope>NUCLEOTIDE SEQUENCE [LARGE SCALE GENOMIC DNA]</scope>
    <source>
        <strain evidence="3">JCM15298</strain>
    </source>
</reference>
<evidence type="ECO:0000313" key="2">
    <source>
        <dbReference type="EMBL" id="GAS95679.1"/>
    </source>
</evidence>
<dbReference type="AlphaFoldDB" id="A0A100WCZ2"/>
<evidence type="ECO:0000256" key="1">
    <source>
        <dbReference type="SAM" id="MobiDB-lite"/>
    </source>
</evidence>
<evidence type="ECO:0000313" key="3">
    <source>
        <dbReference type="Proteomes" id="UP000069443"/>
    </source>
</evidence>
<keyword evidence="3" id="KW-1185">Reference proteome</keyword>
<dbReference type="EMBL" id="BCSY01000042">
    <property type="protein sequence ID" value="GAS95679.1"/>
    <property type="molecule type" value="Genomic_DNA"/>
</dbReference>
<feature type="region of interest" description="Disordered" evidence="1">
    <location>
        <begin position="1"/>
        <end position="28"/>
    </location>
</feature>
<accession>A0A100WCZ2</accession>
<sequence>MTVAVTSTVRVPAAPSEPTPYERTPAPDAQRWAVRTPAGMVCGFDSAEITCRGDYDSGATAMRWRVGAAAAEPDEDVTVPDDGQELAYGTQRNAGPWSLQMSEDGITFTHTGTGAKAMFSRAGAKVG</sequence>
<organism evidence="2 3">
    <name type="scientific">Mycolicibacterium canariasense</name>
    <name type="common">Mycobacterium canariasense</name>
    <dbReference type="NCBI Taxonomy" id="228230"/>
    <lineage>
        <taxon>Bacteria</taxon>
        <taxon>Bacillati</taxon>
        <taxon>Actinomycetota</taxon>
        <taxon>Actinomycetes</taxon>
        <taxon>Mycobacteriales</taxon>
        <taxon>Mycobacteriaceae</taxon>
        <taxon>Mycolicibacterium</taxon>
    </lineage>
</organism>
<gene>
    <name evidence="2" type="ORF">RMCC_2645</name>
</gene>
<dbReference type="STRING" id="228230.RMCC_2645"/>
<protein>
    <submittedName>
        <fullName evidence="2">Uncharacterized protein</fullName>
    </submittedName>
</protein>
<name>A0A100WCZ2_MYCCR</name>
<comment type="caution">
    <text evidence="2">The sequence shown here is derived from an EMBL/GenBank/DDBJ whole genome shotgun (WGS) entry which is preliminary data.</text>
</comment>